<dbReference type="STRING" id="1123501.Wenmar_03707"/>
<keyword evidence="2" id="KW-0808">Transferase</keyword>
<dbReference type="RefSeq" id="WP_018302424.1">
    <property type="nucleotide sequence ID" value="NZ_KB902284.1"/>
</dbReference>
<accession>A0A0D0Q9Q1</accession>
<name>A0A0D0Q9Q1_9RHOB</name>
<reference evidence="2 3" key="1">
    <citation type="submission" date="2013-01" db="EMBL/GenBank/DDBJ databases">
        <authorList>
            <person name="Fiebig A."/>
            <person name="Goeker M."/>
            <person name="Klenk H.-P.P."/>
        </authorList>
    </citation>
    <scope>NUCLEOTIDE SEQUENCE [LARGE SCALE GENOMIC DNA]</scope>
    <source>
        <strain evidence="2 3">DSM 24838</strain>
    </source>
</reference>
<evidence type="ECO:0000313" key="3">
    <source>
        <dbReference type="Proteomes" id="UP000035100"/>
    </source>
</evidence>
<gene>
    <name evidence="2" type="ORF">Wenmar_03707</name>
</gene>
<dbReference type="OrthoDB" id="6293260at2"/>
<dbReference type="Proteomes" id="UP000035100">
    <property type="component" value="Unassembled WGS sequence"/>
</dbReference>
<sequence>MSAPAAPGQPVLTYRPLGPADAPRLHEIGSDWAVVRQLGGWPWPPDRAFTESRSKPYEGGEGFVWGVFEGGRLVGSVGVTRREIGYMFDLADRGRGIARAAVDAAIGFAFASWDWPEIRATTWADNPASARVLARAGFVHWSTRYERSKARRLPVLLHRHRLTRARWEAGR</sequence>
<organism evidence="2 3">
    <name type="scientific">Wenxinia marina DSM 24838</name>
    <dbReference type="NCBI Taxonomy" id="1123501"/>
    <lineage>
        <taxon>Bacteria</taxon>
        <taxon>Pseudomonadati</taxon>
        <taxon>Pseudomonadota</taxon>
        <taxon>Alphaproteobacteria</taxon>
        <taxon>Rhodobacterales</taxon>
        <taxon>Roseobacteraceae</taxon>
        <taxon>Wenxinia</taxon>
    </lineage>
</organism>
<dbReference type="Pfam" id="PF13302">
    <property type="entry name" value="Acetyltransf_3"/>
    <property type="match status" value="1"/>
</dbReference>
<evidence type="ECO:0000313" key="2">
    <source>
        <dbReference type="EMBL" id="KIQ67748.1"/>
    </source>
</evidence>
<dbReference type="PROSITE" id="PS51186">
    <property type="entry name" value="GNAT"/>
    <property type="match status" value="1"/>
</dbReference>
<evidence type="ECO:0000259" key="1">
    <source>
        <dbReference type="PROSITE" id="PS51186"/>
    </source>
</evidence>
<dbReference type="InterPro" id="IPR051531">
    <property type="entry name" value="N-acetyltransferase"/>
</dbReference>
<protein>
    <submittedName>
        <fullName evidence="2">Acetyltransferase</fullName>
    </submittedName>
</protein>
<comment type="caution">
    <text evidence="2">The sequence shown here is derived from an EMBL/GenBank/DDBJ whole genome shotgun (WGS) entry which is preliminary data.</text>
</comment>
<proteinExistence type="predicted"/>
<dbReference type="eggNOG" id="COG1670">
    <property type="taxonomic scope" value="Bacteria"/>
</dbReference>
<dbReference type="CDD" id="cd04301">
    <property type="entry name" value="NAT_SF"/>
    <property type="match status" value="1"/>
</dbReference>
<dbReference type="Gene3D" id="3.40.630.30">
    <property type="match status" value="1"/>
</dbReference>
<keyword evidence="3" id="KW-1185">Reference proteome</keyword>
<dbReference type="GO" id="GO:0016747">
    <property type="term" value="F:acyltransferase activity, transferring groups other than amino-acyl groups"/>
    <property type="evidence" value="ECO:0007669"/>
    <property type="project" value="InterPro"/>
</dbReference>
<dbReference type="InterPro" id="IPR016181">
    <property type="entry name" value="Acyl_CoA_acyltransferase"/>
</dbReference>
<dbReference type="InterPro" id="IPR000182">
    <property type="entry name" value="GNAT_dom"/>
</dbReference>
<dbReference type="AlphaFoldDB" id="A0A0D0Q9Q1"/>
<dbReference type="PANTHER" id="PTHR43792">
    <property type="entry name" value="GNAT FAMILY, PUTATIVE (AFU_ORTHOLOGUE AFUA_3G00765)-RELATED-RELATED"/>
    <property type="match status" value="1"/>
</dbReference>
<feature type="domain" description="N-acetyltransferase" evidence="1">
    <location>
        <begin position="12"/>
        <end position="154"/>
    </location>
</feature>
<dbReference type="SUPFAM" id="SSF55729">
    <property type="entry name" value="Acyl-CoA N-acyltransferases (Nat)"/>
    <property type="match status" value="1"/>
</dbReference>
<dbReference type="EMBL" id="AONG01000020">
    <property type="protein sequence ID" value="KIQ67748.1"/>
    <property type="molecule type" value="Genomic_DNA"/>
</dbReference>